<evidence type="ECO:0000313" key="2">
    <source>
        <dbReference type="Proteomes" id="UP000597459"/>
    </source>
</evidence>
<organism evidence="1 2">
    <name type="scientific">Acetobacter estunensis</name>
    <dbReference type="NCBI Taxonomy" id="104097"/>
    <lineage>
        <taxon>Bacteria</taxon>
        <taxon>Pseudomonadati</taxon>
        <taxon>Pseudomonadota</taxon>
        <taxon>Alphaproteobacteria</taxon>
        <taxon>Acetobacterales</taxon>
        <taxon>Acetobacteraceae</taxon>
        <taxon>Acetobacter</taxon>
    </lineage>
</organism>
<gene>
    <name evidence="1" type="ORF">GOB87_03675</name>
</gene>
<dbReference type="Proteomes" id="UP000597459">
    <property type="component" value="Unassembled WGS sequence"/>
</dbReference>
<protein>
    <recommendedName>
        <fullName evidence="3">Papain-like cysteine peptidase</fullName>
    </recommendedName>
</protein>
<sequence length="208" mass="23710">MPLEHEIGRFENIGDNCEFGFVKRHLGNEDGGLLRWASTPPHALIAALKDRFQSLYRFENLTPAWDNMLTDTAYGIGFHTHMKSRDKQWVHDGVERERLHREELEKIHYLVGKFLKRIADPRTICVYKTNAGLTVQQEEGILTALRALGPASLLVVRTTDQPAQVGTITQANGYLIGHIDRFADYAQADQISDAWFTLVRSTLQHLRT</sequence>
<evidence type="ECO:0000313" key="1">
    <source>
        <dbReference type="EMBL" id="NHO53062.1"/>
    </source>
</evidence>
<dbReference type="RefSeq" id="WP_166313193.1">
    <property type="nucleotide sequence ID" value="NZ_WOTH01000004.1"/>
</dbReference>
<keyword evidence="2" id="KW-1185">Reference proteome</keyword>
<comment type="caution">
    <text evidence="1">The sequence shown here is derived from an EMBL/GenBank/DDBJ whole genome shotgun (WGS) entry which is preliminary data.</text>
</comment>
<name>A0A967EH15_9PROT</name>
<reference evidence="1" key="1">
    <citation type="submission" date="2019-11" db="EMBL/GenBank/DDBJ databases">
        <title>Description of new Acetobacter species.</title>
        <authorList>
            <person name="Cleenwerck I."/>
            <person name="Sombolestani A.S."/>
        </authorList>
    </citation>
    <scope>NUCLEOTIDE SEQUENCE</scope>
    <source>
        <strain evidence="1">LMG 1626</strain>
    </source>
</reference>
<evidence type="ECO:0008006" key="3">
    <source>
        <dbReference type="Google" id="ProtNLM"/>
    </source>
</evidence>
<accession>A0A967EH15</accession>
<dbReference type="EMBL" id="WOTH01000004">
    <property type="protein sequence ID" value="NHO53062.1"/>
    <property type="molecule type" value="Genomic_DNA"/>
</dbReference>
<proteinExistence type="predicted"/>
<dbReference type="AlphaFoldDB" id="A0A967EH15"/>